<comment type="caution">
    <text evidence="1">The sequence shown here is derived from an EMBL/GenBank/DDBJ whole genome shotgun (WGS) entry which is preliminary data.</text>
</comment>
<dbReference type="Proteomes" id="UP000238220">
    <property type="component" value="Unassembled WGS sequence"/>
</dbReference>
<dbReference type="RefSeq" id="WP_104230284.1">
    <property type="nucleotide sequence ID" value="NZ_PSNW01000005.1"/>
</dbReference>
<evidence type="ECO:0000313" key="2">
    <source>
        <dbReference type="Proteomes" id="UP000238220"/>
    </source>
</evidence>
<gene>
    <name evidence="1" type="ORF">C3942_10170</name>
</gene>
<keyword evidence="2" id="KW-1185">Reference proteome</keyword>
<organism evidence="1 2">
    <name type="scientific">Solimonas fluminis</name>
    <dbReference type="NCBI Taxonomy" id="2086571"/>
    <lineage>
        <taxon>Bacteria</taxon>
        <taxon>Pseudomonadati</taxon>
        <taxon>Pseudomonadota</taxon>
        <taxon>Gammaproteobacteria</taxon>
        <taxon>Nevskiales</taxon>
        <taxon>Nevskiaceae</taxon>
        <taxon>Solimonas</taxon>
    </lineage>
</organism>
<name>A0A2S5TFM2_9GAMM</name>
<reference evidence="1 2" key="1">
    <citation type="submission" date="2018-02" db="EMBL/GenBank/DDBJ databases">
        <title>Genome sequencing of Solimonas sp. HR-BB.</title>
        <authorList>
            <person name="Lee Y."/>
            <person name="Jeon C.O."/>
        </authorList>
    </citation>
    <scope>NUCLEOTIDE SEQUENCE [LARGE SCALE GENOMIC DNA]</scope>
    <source>
        <strain evidence="1 2">HR-BB</strain>
    </source>
</reference>
<dbReference type="EMBL" id="PSNW01000005">
    <property type="protein sequence ID" value="PPE73769.1"/>
    <property type="molecule type" value="Genomic_DNA"/>
</dbReference>
<evidence type="ECO:0000313" key="1">
    <source>
        <dbReference type="EMBL" id="PPE73769.1"/>
    </source>
</evidence>
<dbReference type="OrthoDB" id="7061165at2"/>
<sequence>MTMQMPDFARLGPPAFEERDLRFLFAHFPVPGVDLEEAVRLALERPTTLESLLESDYVHAAIRDRQLRWLEVSPKLYFNVLLRRSLPDSRNTATRRSVHYLANLLGLFVRSERVCRVQADEEQSYHYLVDLVQEAAQAGPERGFYVQSHIGNYALWLAGVCRPWIDYRHRYKRRPVDVNYYCRMGRSYYATASRHRMAEQLGLRPVFQDLAQRFDYYRGGLEKMAAGWA</sequence>
<protein>
    <submittedName>
        <fullName evidence="1">Uncharacterized protein</fullName>
    </submittedName>
</protein>
<proteinExistence type="predicted"/>
<accession>A0A2S5TFM2</accession>
<dbReference type="AlphaFoldDB" id="A0A2S5TFM2"/>